<dbReference type="InterPro" id="IPR025151">
    <property type="entry name" value="ELYS_dom"/>
</dbReference>
<feature type="compositionally biased region" description="Polar residues" evidence="3">
    <location>
        <begin position="357"/>
        <end position="366"/>
    </location>
</feature>
<feature type="domain" description="ELYS-like" evidence="4">
    <location>
        <begin position="103"/>
        <end position="203"/>
    </location>
</feature>
<dbReference type="Proteomes" id="UP000824890">
    <property type="component" value="Unassembled WGS sequence"/>
</dbReference>
<sequence>VLRALKIPNINVEKLRENIGKTKQHLDIMIWCIRHRFLEDVRSRYSDSTLWKALVLERKSNVIKRAWPEAVDQSSDCNVQEYSQDIAADLEVGYLQNDKRSFLRSRLEGNSGSYPFENLQTAADILFLHGSSDLVVAKQAIFMYYLFDRHWTTPEKYWKHILDDFATTFSITRHSLMESFVFAQDVESNKQDKAIDILPAIQQQHVRSGQYSEMEDTSESASDTSKNSDLADAQQPEMISSSVPYSINSIFLQRAKDAGAREPAANNGSPFQPSHMIGSASHGRLYTSTNRGRMNEVGSITKTLKFGKGSTPFKDLNRARGNTVQQQTIRMQQDKEFISLDDPMDMYSSLKDNNNALATESRNNTGGLRWRSDEASDEEEPNWGIESISSGSMPVKGRRRRFAAR</sequence>
<feature type="compositionally biased region" description="Polar residues" evidence="3">
    <location>
        <begin position="219"/>
        <end position="228"/>
    </location>
</feature>
<evidence type="ECO:0000259" key="4">
    <source>
        <dbReference type="Pfam" id="PF13934"/>
    </source>
</evidence>
<keyword evidence="2" id="KW-0539">Nucleus</keyword>
<name>A0ABQ7ZR68_BRANA</name>
<evidence type="ECO:0000256" key="1">
    <source>
        <dbReference type="ARBA" id="ARBA00004123"/>
    </source>
</evidence>
<organism evidence="5 6">
    <name type="scientific">Brassica napus</name>
    <name type="common">Rape</name>
    <dbReference type="NCBI Taxonomy" id="3708"/>
    <lineage>
        <taxon>Eukaryota</taxon>
        <taxon>Viridiplantae</taxon>
        <taxon>Streptophyta</taxon>
        <taxon>Embryophyta</taxon>
        <taxon>Tracheophyta</taxon>
        <taxon>Spermatophyta</taxon>
        <taxon>Magnoliopsida</taxon>
        <taxon>eudicotyledons</taxon>
        <taxon>Gunneridae</taxon>
        <taxon>Pentapetalae</taxon>
        <taxon>rosids</taxon>
        <taxon>malvids</taxon>
        <taxon>Brassicales</taxon>
        <taxon>Brassicaceae</taxon>
        <taxon>Brassiceae</taxon>
        <taxon>Brassica</taxon>
    </lineage>
</organism>
<evidence type="ECO:0000256" key="3">
    <source>
        <dbReference type="SAM" id="MobiDB-lite"/>
    </source>
</evidence>
<feature type="region of interest" description="Disordered" evidence="3">
    <location>
        <begin position="357"/>
        <end position="405"/>
    </location>
</feature>
<evidence type="ECO:0000313" key="6">
    <source>
        <dbReference type="Proteomes" id="UP000824890"/>
    </source>
</evidence>
<comment type="caution">
    <text evidence="5">The sequence shown here is derived from an EMBL/GenBank/DDBJ whole genome shotgun (WGS) entry which is preliminary data.</text>
</comment>
<dbReference type="PANTHER" id="PTHR47358:SF2">
    <property type="entry name" value="E3 UBIQUITIN-PROTEIN LIGASE HOS1"/>
    <property type="match status" value="1"/>
</dbReference>
<protein>
    <recommendedName>
        <fullName evidence="4">ELYS-like domain-containing protein</fullName>
    </recommendedName>
</protein>
<reference evidence="5 6" key="1">
    <citation type="submission" date="2021-05" db="EMBL/GenBank/DDBJ databases">
        <title>Genome Assembly of Synthetic Allotetraploid Brassica napus Reveals Homoeologous Exchanges between Subgenomes.</title>
        <authorList>
            <person name="Davis J.T."/>
        </authorList>
    </citation>
    <scope>NUCLEOTIDE SEQUENCE [LARGE SCALE GENOMIC DNA]</scope>
    <source>
        <strain evidence="6">cv. Da-Ae</strain>
        <tissue evidence="5">Seedling</tissue>
    </source>
</reference>
<evidence type="ECO:0000256" key="2">
    <source>
        <dbReference type="ARBA" id="ARBA00023242"/>
    </source>
</evidence>
<feature type="compositionally biased region" description="Basic residues" evidence="3">
    <location>
        <begin position="396"/>
        <end position="405"/>
    </location>
</feature>
<keyword evidence="6" id="KW-1185">Reference proteome</keyword>
<gene>
    <name evidence="5" type="ORF">HID58_058586</name>
</gene>
<feature type="region of interest" description="Disordered" evidence="3">
    <location>
        <begin position="206"/>
        <end position="238"/>
    </location>
</feature>
<dbReference type="InterPro" id="IPR044718">
    <property type="entry name" value="HOS1"/>
</dbReference>
<accession>A0ABQ7ZR68</accession>
<dbReference type="PANTHER" id="PTHR47358">
    <property type="entry name" value="E3 UBIQUITIN-PROTEIN LIGASE HOS1"/>
    <property type="match status" value="1"/>
</dbReference>
<feature type="non-terminal residue" evidence="5">
    <location>
        <position position="1"/>
    </location>
</feature>
<comment type="subcellular location">
    <subcellularLocation>
        <location evidence="1">Nucleus</location>
    </subcellularLocation>
</comment>
<dbReference type="Pfam" id="PF13934">
    <property type="entry name" value="ELYS"/>
    <property type="match status" value="1"/>
</dbReference>
<proteinExistence type="predicted"/>
<evidence type="ECO:0000313" key="5">
    <source>
        <dbReference type="EMBL" id="KAH0882490.1"/>
    </source>
</evidence>
<dbReference type="EMBL" id="JAGKQM010000014">
    <property type="protein sequence ID" value="KAH0882490.1"/>
    <property type="molecule type" value="Genomic_DNA"/>
</dbReference>
<feature type="region of interest" description="Disordered" evidence="3">
    <location>
        <begin position="258"/>
        <end position="278"/>
    </location>
</feature>